<dbReference type="FunFam" id="3.30.160.60:FF:002254">
    <property type="entry name" value="Zinc finger protein 540"/>
    <property type="match status" value="1"/>
</dbReference>
<dbReference type="CDD" id="cd07765">
    <property type="entry name" value="KRAB_A-box"/>
    <property type="match status" value="1"/>
</dbReference>
<sequence>MVKRVSVHLYVLNVRFSFSLLHTRPRLAAGVKVLALAFPTLGNPGAPVRRSYSGSLRRRPRIRGLLTFGDVAIEFSQEEWECLNPAQRALYRDVMLENFRNLVSLGISPFEMNIISILKKGTELWMVEKKMKLANNTDVISTCVTKEVSTKEIIKKGKLFQKVMLERNVSHGIKDFHFRQVRENVHEFESRWGEDERNNKGVTKAHNKNFTGRRDQHVKKDAENKFMTCFKNTIELSFQSHVAEMQKFHTGEKMYECHQEETSVNNGSSIPSLRRFPPSVQSNISNECGEVFLHPTLFIQQKTHSREKPYKCGKSVSQRLTYTNHQRSHCVQRPYEGNEGVKTIDCGSDLTKDHRIHTGEKPCKCNVCGKVFSIRLSLRTHQRFHTGKKLYKCNECGKEFTRRSNLWRHKIIHSREKPYKCKECGKTFNRASHLITHQRIHNGEKPYRCNTCGKIFSRHLGLTRHQAIHSREKLHECNVCVKAFTRKSDLWKHQQIHSGEKPYQCNECSKAFSTSSNLMRHHQIHSGKNLYKCSECGKPFTQKLRLREHQRIHSGEKPYKCIECDKAFSKRSNLVRHQRIHTGEKPYKCDECGKAFTRKSGLLEHQQIHSGEKPFKCIECGRAFSGRSQLVKHQEIHSGEKLYKCNECGGKQSGFQCKWSPQLLAFTLNCLQHEVKVGREHLCSTNQTFKGLTPGNGDLPEAWRRDASVPPTQRVLRGERARPLAPPCPRPHAAGFFRRALAQFTTDVEAAVLCLEFSTPGPGVAADVKVPAPALPTPGDLGAAVRRSGPRAPPPAGDPRRFRCKIALMWVPAPAFLPLGGADAACCVVSLFKTLP</sequence>
<evidence type="ECO:0000256" key="3">
    <source>
        <dbReference type="ARBA" id="ARBA00006991"/>
    </source>
</evidence>
<dbReference type="InterPro" id="IPR036051">
    <property type="entry name" value="KRAB_dom_sf"/>
</dbReference>
<dbReference type="PANTHER" id="PTHR24404:SF100">
    <property type="entry name" value="ZINC FINGER PROTEIN 501"/>
    <property type="match status" value="1"/>
</dbReference>
<feature type="domain" description="C2H2-type" evidence="13">
    <location>
        <begin position="615"/>
        <end position="642"/>
    </location>
</feature>
<dbReference type="Pfam" id="PF13465">
    <property type="entry name" value="zf-H2C2_2"/>
    <property type="match status" value="1"/>
</dbReference>
<dbReference type="Pfam" id="PF01352">
    <property type="entry name" value="KRAB"/>
    <property type="match status" value="1"/>
</dbReference>
<dbReference type="FunFam" id="3.30.160.60:FF:000003">
    <property type="entry name" value="Zinc finger protein 3 homolog"/>
    <property type="match status" value="1"/>
</dbReference>
<dbReference type="GeneID" id="101354353"/>
<feature type="domain" description="C2H2-type" evidence="13">
    <location>
        <begin position="447"/>
        <end position="474"/>
    </location>
</feature>
<evidence type="ECO:0000256" key="9">
    <source>
        <dbReference type="ARBA" id="ARBA00023125"/>
    </source>
</evidence>
<evidence type="ECO:0000256" key="11">
    <source>
        <dbReference type="ARBA" id="ARBA00023242"/>
    </source>
</evidence>
<dbReference type="FunFam" id="3.30.160.60:FF:000690">
    <property type="entry name" value="Zinc finger protein 354C"/>
    <property type="match status" value="2"/>
</dbReference>
<name>A0A2Y9RC39_TRIMA</name>
<dbReference type="GO" id="GO:0008270">
    <property type="term" value="F:zinc ion binding"/>
    <property type="evidence" value="ECO:0007669"/>
    <property type="project" value="UniProtKB-KW"/>
</dbReference>
<dbReference type="KEGG" id="tmu:101354353"/>
<dbReference type="Proteomes" id="UP000248480">
    <property type="component" value="Unplaced"/>
</dbReference>
<dbReference type="FunFam" id="3.30.160.60:FF:000358">
    <property type="entry name" value="zinc finger protein 24"/>
    <property type="match status" value="1"/>
</dbReference>
<reference evidence="16" key="1">
    <citation type="submission" date="2025-08" db="UniProtKB">
        <authorList>
            <consortium name="RefSeq"/>
        </authorList>
    </citation>
    <scope>IDENTIFICATION</scope>
</reference>
<evidence type="ECO:0000256" key="8">
    <source>
        <dbReference type="ARBA" id="ARBA00023015"/>
    </source>
</evidence>
<dbReference type="InterPro" id="IPR050589">
    <property type="entry name" value="Ikaros_C2H2-ZF"/>
</dbReference>
<gene>
    <name evidence="16" type="primary">LOC101354353</name>
</gene>
<evidence type="ECO:0000256" key="4">
    <source>
        <dbReference type="ARBA" id="ARBA00022723"/>
    </source>
</evidence>
<organism evidence="15 16">
    <name type="scientific">Trichechus manatus latirostris</name>
    <name type="common">Florida manatee</name>
    <dbReference type="NCBI Taxonomy" id="127582"/>
    <lineage>
        <taxon>Eukaryota</taxon>
        <taxon>Metazoa</taxon>
        <taxon>Chordata</taxon>
        <taxon>Craniata</taxon>
        <taxon>Vertebrata</taxon>
        <taxon>Euteleostomi</taxon>
        <taxon>Mammalia</taxon>
        <taxon>Eutheria</taxon>
        <taxon>Afrotheria</taxon>
        <taxon>Sirenia</taxon>
        <taxon>Trichechidae</taxon>
        <taxon>Trichechus</taxon>
    </lineage>
</organism>
<evidence type="ECO:0000256" key="5">
    <source>
        <dbReference type="ARBA" id="ARBA00022737"/>
    </source>
</evidence>
<evidence type="ECO:0000256" key="6">
    <source>
        <dbReference type="ARBA" id="ARBA00022771"/>
    </source>
</evidence>
<dbReference type="GO" id="GO:0005634">
    <property type="term" value="C:nucleus"/>
    <property type="evidence" value="ECO:0007669"/>
    <property type="project" value="UniProtKB-SubCell"/>
</dbReference>
<evidence type="ECO:0000256" key="1">
    <source>
        <dbReference type="ARBA" id="ARBA00003767"/>
    </source>
</evidence>
<dbReference type="InterPro" id="IPR001909">
    <property type="entry name" value="KRAB"/>
</dbReference>
<dbReference type="SUPFAM" id="SSF109640">
    <property type="entry name" value="KRAB domain (Kruppel-associated box)"/>
    <property type="match status" value="1"/>
</dbReference>
<dbReference type="Pfam" id="PF00096">
    <property type="entry name" value="zf-C2H2"/>
    <property type="match status" value="8"/>
</dbReference>
<feature type="domain" description="C2H2-type" evidence="13">
    <location>
        <begin position="531"/>
        <end position="558"/>
    </location>
</feature>
<evidence type="ECO:0000313" key="15">
    <source>
        <dbReference type="Proteomes" id="UP000248480"/>
    </source>
</evidence>
<dbReference type="FunFam" id="3.30.160.60:FF:000206">
    <property type="entry name" value="zinc finger protein 202 isoform X1"/>
    <property type="match status" value="1"/>
</dbReference>
<dbReference type="InterPro" id="IPR013087">
    <property type="entry name" value="Znf_C2H2_type"/>
</dbReference>
<feature type="domain" description="C2H2-type" evidence="13">
    <location>
        <begin position="363"/>
        <end position="390"/>
    </location>
</feature>
<dbReference type="SUPFAM" id="SSF57667">
    <property type="entry name" value="beta-beta-alpha zinc fingers"/>
    <property type="match status" value="7"/>
</dbReference>
<dbReference type="SMART" id="SM00349">
    <property type="entry name" value="KRAB"/>
    <property type="match status" value="1"/>
</dbReference>
<keyword evidence="15" id="KW-1185">Reference proteome</keyword>
<dbReference type="SMART" id="SM00355">
    <property type="entry name" value="ZnF_C2H2"/>
    <property type="match status" value="11"/>
</dbReference>
<keyword evidence="11" id="KW-0539">Nucleus</keyword>
<accession>A0A2Y9RC39</accession>
<dbReference type="GO" id="GO:0003700">
    <property type="term" value="F:DNA-binding transcription factor activity"/>
    <property type="evidence" value="ECO:0007669"/>
    <property type="project" value="TreeGrafter"/>
</dbReference>
<evidence type="ECO:0000256" key="7">
    <source>
        <dbReference type="ARBA" id="ARBA00022833"/>
    </source>
</evidence>
<proteinExistence type="inferred from homology"/>
<feature type="domain" description="C2H2-type" evidence="13">
    <location>
        <begin position="587"/>
        <end position="614"/>
    </location>
</feature>
<comment type="similarity">
    <text evidence="3">Belongs to the krueppel C2H2-type zinc-finger protein family.</text>
</comment>
<keyword evidence="6 12" id="KW-0863">Zinc-finger</keyword>
<keyword evidence="7" id="KW-0862">Zinc</keyword>
<feature type="domain" description="C2H2-type" evidence="13">
    <location>
        <begin position="559"/>
        <end position="586"/>
    </location>
</feature>
<keyword evidence="8" id="KW-0805">Transcription regulation</keyword>
<evidence type="ECO:0000256" key="12">
    <source>
        <dbReference type="PROSITE-ProRule" id="PRU00042"/>
    </source>
</evidence>
<evidence type="ECO:0000259" key="13">
    <source>
        <dbReference type="PROSITE" id="PS50157"/>
    </source>
</evidence>
<feature type="domain" description="C2H2-type" evidence="13">
    <location>
        <begin position="391"/>
        <end position="418"/>
    </location>
</feature>
<feature type="domain" description="C2H2-type" evidence="13">
    <location>
        <begin position="503"/>
        <end position="530"/>
    </location>
</feature>
<dbReference type="InterPro" id="IPR036236">
    <property type="entry name" value="Znf_C2H2_sf"/>
</dbReference>
<dbReference type="Gene3D" id="6.10.140.140">
    <property type="match status" value="1"/>
</dbReference>
<evidence type="ECO:0000256" key="2">
    <source>
        <dbReference type="ARBA" id="ARBA00004123"/>
    </source>
</evidence>
<feature type="domain" description="C2H2-type" evidence="13">
    <location>
        <begin position="312"/>
        <end position="334"/>
    </location>
</feature>
<evidence type="ECO:0000256" key="10">
    <source>
        <dbReference type="ARBA" id="ARBA00023163"/>
    </source>
</evidence>
<keyword evidence="4" id="KW-0479">Metal-binding</keyword>
<dbReference type="FunFam" id="3.30.160.60:FF:002343">
    <property type="entry name" value="Zinc finger protein 33A"/>
    <property type="match status" value="3"/>
</dbReference>
<comment type="subcellular location">
    <subcellularLocation>
        <location evidence="2">Nucleus</location>
    </subcellularLocation>
</comment>
<dbReference type="AlphaFoldDB" id="A0A2Y9RC39"/>
<keyword evidence="10" id="KW-0804">Transcription</keyword>
<dbReference type="PROSITE" id="PS00028">
    <property type="entry name" value="ZINC_FINGER_C2H2_1"/>
    <property type="match status" value="10"/>
</dbReference>
<dbReference type="PROSITE" id="PS50157">
    <property type="entry name" value="ZINC_FINGER_C2H2_2"/>
    <property type="match status" value="11"/>
</dbReference>
<dbReference type="FunFam" id="3.30.160.60:FF:001498">
    <property type="entry name" value="Zinc finger protein 404"/>
    <property type="match status" value="1"/>
</dbReference>
<protein>
    <submittedName>
        <fullName evidence="16">Zinc finger protein 83-like</fullName>
    </submittedName>
</protein>
<evidence type="ECO:0000259" key="14">
    <source>
        <dbReference type="PROSITE" id="PS50805"/>
    </source>
</evidence>
<keyword evidence="9" id="KW-0238">DNA-binding</keyword>
<feature type="domain" description="KRAB" evidence="14">
    <location>
        <begin position="66"/>
        <end position="137"/>
    </location>
</feature>
<dbReference type="PROSITE" id="PS50805">
    <property type="entry name" value="KRAB"/>
    <property type="match status" value="1"/>
</dbReference>
<feature type="domain" description="C2H2-type" evidence="13">
    <location>
        <begin position="419"/>
        <end position="446"/>
    </location>
</feature>
<evidence type="ECO:0000313" key="16">
    <source>
        <dbReference type="RefSeq" id="XP_023591992.1"/>
    </source>
</evidence>
<dbReference type="GO" id="GO:0006357">
    <property type="term" value="P:regulation of transcription by RNA polymerase II"/>
    <property type="evidence" value="ECO:0007669"/>
    <property type="project" value="TreeGrafter"/>
</dbReference>
<comment type="function">
    <text evidence="1">May be involved in transcriptional regulation.</text>
</comment>
<dbReference type="InParanoid" id="A0A2Y9RC39"/>
<keyword evidence="5" id="KW-0677">Repeat</keyword>
<dbReference type="PANTHER" id="PTHR24404">
    <property type="entry name" value="ZINC FINGER PROTEIN"/>
    <property type="match status" value="1"/>
</dbReference>
<dbReference type="SMART" id="SM00614">
    <property type="entry name" value="ZnF_BED"/>
    <property type="match status" value="2"/>
</dbReference>
<dbReference type="Gene3D" id="3.30.160.60">
    <property type="entry name" value="Classic Zinc Finger"/>
    <property type="match status" value="11"/>
</dbReference>
<dbReference type="GO" id="GO:0000978">
    <property type="term" value="F:RNA polymerase II cis-regulatory region sequence-specific DNA binding"/>
    <property type="evidence" value="ECO:0007669"/>
    <property type="project" value="TreeGrafter"/>
</dbReference>
<dbReference type="RefSeq" id="XP_023591992.1">
    <property type="nucleotide sequence ID" value="XM_023736224.1"/>
</dbReference>
<feature type="domain" description="C2H2-type" evidence="13">
    <location>
        <begin position="475"/>
        <end position="502"/>
    </location>
</feature>